<feature type="region of interest" description="Disordered" evidence="1">
    <location>
        <begin position="73"/>
        <end position="114"/>
    </location>
</feature>
<evidence type="ECO:0000313" key="3">
    <source>
        <dbReference type="Proteomes" id="UP000669179"/>
    </source>
</evidence>
<dbReference type="AlphaFoldDB" id="A0A939PDD1"/>
<name>A0A939PDD1_9ACTN</name>
<sequence length="223" mass="24772">MNDLLVWSDTFDKHPFFMSWSCLTGDQTIVDFFDYRLEEGPRDDPRHQHLVVVPEEGALEHYAGSLDALADESDEDELLVGQGRSSSGRHERPAQTRSARPSADPQPPGGLARHMRTRLSDDEQLLYDTAPPLTNGRDRLLERQVRGAWAPLDLFGPTGYHFFLGVLDRGFTEAEAAEWSRPRDLDVSIEAGVTGRLVSAVTRIGSTVPPPFSDLVDAIAPYS</sequence>
<evidence type="ECO:0000313" key="2">
    <source>
        <dbReference type="EMBL" id="MBO2447184.1"/>
    </source>
</evidence>
<dbReference type="EMBL" id="JAGEOJ010000003">
    <property type="protein sequence ID" value="MBO2447184.1"/>
    <property type="molecule type" value="Genomic_DNA"/>
</dbReference>
<evidence type="ECO:0000256" key="1">
    <source>
        <dbReference type="SAM" id="MobiDB-lite"/>
    </source>
</evidence>
<accession>A0A939PDD1</accession>
<comment type="caution">
    <text evidence="2">The sequence shown here is derived from an EMBL/GenBank/DDBJ whole genome shotgun (WGS) entry which is preliminary data.</text>
</comment>
<organism evidence="2 3">
    <name type="scientific">Actinomadura barringtoniae</name>
    <dbReference type="NCBI Taxonomy" id="1427535"/>
    <lineage>
        <taxon>Bacteria</taxon>
        <taxon>Bacillati</taxon>
        <taxon>Actinomycetota</taxon>
        <taxon>Actinomycetes</taxon>
        <taxon>Streptosporangiales</taxon>
        <taxon>Thermomonosporaceae</taxon>
        <taxon>Actinomadura</taxon>
    </lineage>
</organism>
<reference evidence="2" key="1">
    <citation type="submission" date="2021-03" db="EMBL/GenBank/DDBJ databases">
        <authorList>
            <person name="Kanchanasin P."/>
            <person name="Saeng-In P."/>
            <person name="Phongsopitanun W."/>
            <person name="Yuki M."/>
            <person name="Kudo T."/>
            <person name="Ohkuma M."/>
            <person name="Tanasupawat S."/>
        </authorList>
    </citation>
    <scope>NUCLEOTIDE SEQUENCE</scope>
    <source>
        <strain evidence="2">GKU 128</strain>
    </source>
</reference>
<proteinExistence type="predicted"/>
<protein>
    <submittedName>
        <fullName evidence="2">Uncharacterized protein</fullName>
    </submittedName>
</protein>
<dbReference type="Proteomes" id="UP000669179">
    <property type="component" value="Unassembled WGS sequence"/>
</dbReference>
<keyword evidence="3" id="KW-1185">Reference proteome</keyword>
<gene>
    <name evidence="2" type="ORF">J4573_08820</name>
</gene>
<dbReference type="RefSeq" id="WP_208254780.1">
    <property type="nucleotide sequence ID" value="NZ_JAGEOJ010000003.1"/>
</dbReference>